<dbReference type="PROSITE" id="PS50995">
    <property type="entry name" value="HTH_MARR_2"/>
    <property type="match status" value="1"/>
</dbReference>
<evidence type="ECO:0000259" key="4">
    <source>
        <dbReference type="PROSITE" id="PS50995"/>
    </source>
</evidence>
<evidence type="ECO:0000256" key="3">
    <source>
        <dbReference type="ARBA" id="ARBA00023163"/>
    </source>
</evidence>
<evidence type="ECO:0000256" key="1">
    <source>
        <dbReference type="ARBA" id="ARBA00023015"/>
    </source>
</evidence>
<reference evidence="6" key="1">
    <citation type="journal article" date="2019" name="Int. J. Syst. Evol. Microbiol.">
        <title>The Global Catalogue of Microorganisms (GCM) 10K type strain sequencing project: providing services to taxonomists for standard genome sequencing and annotation.</title>
        <authorList>
            <consortium name="The Broad Institute Genomics Platform"/>
            <consortium name="The Broad Institute Genome Sequencing Center for Infectious Disease"/>
            <person name="Wu L."/>
            <person name="Ma J."/>
        </authorList>
    </citation>
    <scope>NUCLEOTIDE SEQUENCE [LARGE SCALE GENOMIC DNA]</scope>
    <source>
        <strain evidence="6">JCM 18302</strain>
    </source>
</reference>
<proteinExistence type="predicted"/>
<dbReference type="EMBL" id="BAABJO010000008">
    <property type="protein sequence ID" value="GAA5119148.1"/>
    <property type="molecule type" value="Genomic_DNA"/>
</dbReference>
<name>A0ABP9NN61_9PSEU</name>
<dbReference type="InterPro" id="IPR000835">
    <property type="entry name" value="HTH_MarR-typ"/>
</dbReference>
<comment type="caution">
    <text evidence="5">The sequence shown here is derived from an EMBL/GenBank/DDBJ whole genome shotgun (WGS) entry which is preliminary data.</text>
</comment>
<gene>
    <name evidence="5" type="ORF">GCM10023320_24400</name>
</gene>
<dbReference type="SUPFAM" id="SSF46785">
    <property type="entry name" value="Winged helix' DNA-binding domain"/>
    <property type="match status" value="1"/>
</dbReference>
<dbReference type="InterPro" id="IPR023187">
    <property type="entry name" value="Tscrpt_reg_MarR-type_CS"/>
</dbReference>
<protein>
    <submittedName>
        <fullName evidence="5">MarR family transcriptional regulator</fullName>
    </submittedName>
</protein>
<evidence type="ECO:0000313" key="5">
    <source>
        <dbReference type="EMBL" id="GAA5119148.1"/>
    </source>
</evidence>
<dbReference type="Pfam" id="PF12802">
    <property type="entry name" value="MarR_2"/>
    <property type="match status" value="1"/>
</dbReference>
<organism evidence="5 6">
    <name type="scientific">Pseudonocardia adelaidensis</name>
    <dbReference type="NCBI Taxonomy" id="648754"/>
    <lineage>
        <taxon>Bacteria</taxon>
        <taxon>Bacillati</taxon>
        <taxon>Actinomycetota</taxon>
        <taxon>Actinomycetes</taxon>
        <taxon>Pseudonocardiales</taxon>
        <taxon>Pseudonocardiaceae</taxon>
        <taxon>Pseudonocardia</taxon>
    </lineage>
</organism>
<keyword evidence="6" id="KW-1185">Reference proteome</keyword>
<feature type="domain" description="HTH marR-type" evidence="4">
    <location>
        <begin position="29"/>
        <end position="164"/>
    </location>
</feature>
<evidence type="ECO:0000256" key="2">
    <source>
        <dbReference type="ARBA" id="ARBA00023125"/>
    </source>
</evidence>
<keyword evidence="3" id="KW-0804">Transcription</keyword>
<dbReference type="InterPro" id="IPR036390">
    <property type="entry name" value="WH_DNA-bd_sf"/>
</dbReference>
<dbReference type="Gene3D" id="1.10.10.10">
    <property type="entry name" value="Winged helix-like DNA-binding domain superfamily/Winged helix DNA-binding domain"/>
    <property type="match status" value="1"/>
</dbReference>
<dbReference type="CDD" id="cd00090">
    <property type="entry name" value="HTH_ARSR"/>
    <property type="match status" value="1"/>
</dbReference>
<keyword evidence="2" id="KW-0238">DNA-binding</keyword>
<dbReference type="PANTHER" id="PTHR39515">
    <property type="entry name" value="CONSERVED PROTEIN"/>
    <property type="match status" value="1"/>
</dbReference>
<dbReference type="InterPro" id="IPR036388">
    <property type="entry name" value="WH-like_DNA-bd_sf"/>
</dbReference>
<dbReference type="InterPro" id="IPR052526">
    <property type="entry name" value="HTH-type_Bedaq_tolerance"/>
</dbReference>
<dbReference type="SMART" id="SM00347">
    <property type="entry name" value="HTH_MARR"/>
    <property type="match status" value="1"/>
</dbReference>
<dbReference type="InterPro" id="IPR011991">
    <property type="entry name" value="ArsR-like_HTH"/>
</dbReference>
<evidence type="ECO:0000313" key="6">
    <source>
        <dbReference type="Proteomes" id="UP001500804"/>
    </source>
</evidence>
<accession>A0ABP9NN61</accession>
<dbReference type="PROSITE" id="PS01117">
    <property type="entry name" value="HTH_MARR_1"/>
    <property type="match status" value="1"/>
</dbReference>
<dbReference type="Proteomes" id="UP001500804">
    <property type="component" value="Unassembled WGS sequence"/>
</dbReference>
<keyword evidence="1" id="KW-0805">Transcription regulation</keyword>
<dbReference type="PANTHER" id="PTHR39515:SF2">
    <property type="entry name" value="HTH-TYPE TRANSCRIPTIONAL REGULATOR RV0880"/>
    <property type="match status" value="1"/>
</dbReference>
<sequence length="176" mass="19054">MYLRQIYSAAEVYGGRMVTSTAPTSDAVSETLMPAVGAVRRLLRRLAGPVVMSGASREISTSQREVLMMVSKRAGRSVADIADELGLAPNSVSTIVTQLVGAGLLVRETDPQDRRVGRLTLTPRAQEALDSARARRRGVLHEALDRLTPRQLADLAAGIDALEALAEELRHLERAR</sequence>